<evidence type="ECO:0000313" key="2">
    <source>
        <dbReference type="EMBL" id="ADF59797.1"/>
    </source>
</evidence>
<evidence type="ECO:0000256" key="1">
    <source>
        <dbReference type="SAM" id="MobiDB-lite"/>
    </source>
</evidence>
<gene>
    <name evidence="2" type="ordered locus">ECL_00230</name>
</gene>
<dbReference type="EnsemblBacteria" id="ADF59797">
    <property type="protein sequence ID" value="ADF59797"/>
    <property type="gene ID" value="ECL_00230"/>
</dbReference>
<name>A0A0H3CGV7_ENTCC</name>
<feature type="compositionally biased region" description="Basic and acidic residues" evidence="1">
    <location>
        <begin position="17"/>
        <end position="54"/>
    </location>
</feature>
<proteinExistence type="predicted"/>
<organism evidence="2 3">
    <name type="scientific">Enterobacter cloacae subsp. cloacae (strain ATCC 13047 / DSM 30054 / NBRC 13535 / NCTC 10005 / WDCM 00083 / NCDC 279-56)</name>
    <dbReference type="NCBI Taxonomy" id="716541"/>
    <lineage>
        <taxon>Bacteria</taxon>
        <taxon>Pseudomonadati</taxon>
        <taxon>Pseudomonadota</taxon>
        <taxon>Gammaproteobacteria</taxon>
        <taxon>Enterobacterales</taxon>
        <taxon>Enterobacteriaceae</taxon>
        <taxon>Enterobacter</taxon>
        <taxon>Enterobacter cloacae complex</taxon>
    </lineage>
</organism>
<keyword evidence="3" id="KW-1185">Reference proteome</keyword>
<accession>A0A0H3CGV7</accession>
<dbReference type="AlphaFoldDB" id="A0A0H3CGV7"/>
<feature type="compositionally biased region" description="Polar residues" evidence="1">
    <location>
        <begin position="1"/>
        <end position="10"/>
    </location>
</feature>
<sequence>MTFRGNTTLARHNHYRVAGDHMDEGKSEKGDTDKRGDDKSQTSEDELQHNPDSL</sequence>
<dbReference type="STRING" id="716541.ECL_00230"/>
<dbReference type="Proteomes" id="UP000002363">
    <property type="component" value="Chromosome"/>
</dbReference>
<protein>
    <submittedName>
        <fullName evidence="2">Uncharacterized protein</fullName>
    </submittedName>
</protein>
<reference evidence="2 3" key="1">
    <citation type="journal article" date="2010" name="J. Bacteriol.">
        <title>Complete genome sequence of Enterobacter cloacae subsp. cloacae type strain ATCC 13047.</title>
        <authorList>
            <person name="Ren Y."/>
            <person name="Ren Y."/>
            <person name="Zhou Z."/>
            <person name="Guo X."/>
            <person name="Li Y."/>
            <person name="Feng L."/>
            <person name="Wang L."/>
        </authorList>
    </citation>
    <scope>NUCLEOTIDE SEQUENCE [LARGE SCALE GENOMIC DNA]</scope>
    <source>
        <strain evidence="3">ATCC 13047 / DSM 30054 / NBRC 13535 / NCTC 10005 / WDCM 00083 / NCDC 279-56</strain>
    </source>
</reference>
<dbReference type="EMBL" id="CP001918">
    <property type="protein sequence ID" value="ADF59797.1"/>
    <property type="molecule type" value="Genomic_DNA"/>
</dbReference>
<dbReference type="HOGENOM" id="CLU_3043038_0_0_6"/>
<evidence type="ECO:0000313" key="3">
    <source>
        <dbReference type="Proteomes" id="UP000002363"/>
    </source>
</evidence>
<dbReference type="KEGG" id="enc:ECL_00230"/>
<feature type="region of interest" description="Disordered" evidence="1">
    <location>
        <begin position="1"/>
        <end position="54"/>
    </location>
</feature>